<sequence>MFGPADDQLIKQWTTEGRVGADSHVWRTGWPDWRLARDLPEYFPSLAGSAVPTPAVELPVGYNETPASEVARPTDPHDPAVVAARYQRRKRRSAASQQLAAVLLGVLVVVLAGVLVWVVVNANSDSKPDETTAPPAVTTPEAKPQEPANNAEAPAEEQEAGDEEAEM</sequence>
<evidence type="ECO:0000313" key="5">
    <source>
        <dbReference type="Proteomes" id="UP000315750"/>
    </source>
</evidence>
<evidence type="ECO:0000256" key="2">
    <source>
        <dbReference type="SAM" id="Phobius"/>
    </source>
</evidence>
<feature type="transmembrane region" description="Helical" evidence="2">
    <location>
        <begin position="99"/>
        <end position="120"/>
    </location>
</feature>
<organism evidence="4 5">
    <name type="scientific">Aeoliella mucimassa</name>
    <dbReference type="NCBI Taxonomy" id="2527972"/>
    <lineage>
        <taxon>Bacteria</taxon>
        <taxon>Pseudomonadati</taxon>
        <taxon>Planctomycetota</taxon>
        <taxon>Planctomycetia</taxon>
        <taxon>Pirellulales</taxon>
        <taxon>Lacipirellulaceae</taxon>
        <taxon>Aeoliella</taxon>
    </lineage>
</organism>
<dbReference type="KEGG" id="amuc:Pan181_50680"/>
<keyword evidence="2" id="KW-1133">Transmembrane helix</keyword>
<name>A0A518AVS8_9BACT</name>
<dbReference type="EMBL" id="CP036278">
    <property type="protein sequence ID" value="QDU58828.1"/>
    <property type="molecule type" value="Genomic_DNA"/>
</dbReference>
<accession>A0A518AVS8</accession>
<protein>
    <recommendedName>
        <fullName evidence="3">GYF domain-containing protein</fullName>
    </recommendedName>
</protein>
<keyword evidence="5" id="KW-1185">Reference proteome</keyword>
<dbReference type="Pfam" id="PF14237">
    <property type="entry name" value="GYF_2"/>
    <property type="match status" value="1"/>
</dbReference>
<dbReference type="Proteomes" id="UP000315750">
    <property type="component" value="Chromosome"/>
</dbReference>
<proteinExistence type="predicted"/>
<evidence type="ECO:0000313" key="4">
    <source>
        <dbReference type="EMBL" id="QDU58828.1"/>
    </source>
</evidence>
<feature type="compositionally biased region" description="Low complexity" evidence="1">
    <location>
        <begin position="131"/>
        <end position="153"/>
    </location>
</feature>
<reference evidence="4 5" key="1">
    <citation type="submission" date="2019-02" db="EMBL/GenBank/DDBJ databases">
        <title>Deep-cultivation of Planctomycetes and their phenomic and genomic characterization uncovers novel biology.</title>
        <authorList>
            <person name="Wiegand S."/>
            <person name="Jogler M."/>
            <person name="Boedeker C."/>
            <person name="Pinto D."/>
            <person name="Vollmers J."/>
            <person name="Rivas-Marin E."/>
            <person name="Kohn T."/>
            <person name="Peeters S.H."/>
            <person name="Heuer A."/>
            <person name="Rast P."/>
            <person name="Oberbeckmann S."/>
            <person name="Bunk B."/>
            <person name="Jeske O."/>
            <person name="Meyerdierks A."/>
            <person name="Storesund J.E."/>
            <person name="Kallscheuer N."/>
            <person name="Luecker S."/>
            <person name="Lage O.M."/>
            <person name="Pohl T."/>
            <person name="Merkel B.J."/>
            <person name="Hornburger P."/>
            <person name="Mueller R.-W."/>
            <person name="Bruemmer F."/>
            <person name="Labrenz M."/>
            <person name="Spormann A.M."/>
            <person name="Op den Camp H."/>
            <person name="Overmann J."/>
            <person name="Amann R."/>
            <person name="Jetten M.S.M."/>
            <person name="Mascher T."/>
            <person name="Medema M.H."/>
            <person name="Devos D.P."/>
            <person name="Kaster A.-K."/>
            <person name="Ovreas L."/>
            <person name="Rohde M."/>
            <person name="Galperin M.Y."/>
            <person name="Jogler C."/>
        </authorList>
    </citation>
    <scope>NUCLEOTIDE SEQUENCE [LARGE SCALE GENOMIC DNA]</scope>
    <source>
        <strain evidence="4 5">Pan181</strain>
    </source>
</reference>
<evidence type="ECO:0000256" key="1">
    <source>
        <dbReference type="SAM" id="MobiDB-lite"/>
    </source>
</evidence>
<keyword evidence="2" id="KW-0472">Membrane</keyword>
<keyword evidence="2" id="KW-0812">Transmembrane</keyword>
<dbReference type="InterPro" id="IPR025640">
    <property type="entry name" value="GYF_2"/>
</dbReference>
<feature type="domain" description="GYF" evidence="3">
    <location>
        <begin position="3"/>
        <end position="41"/>
    </location>
</feature>
<feature type="compositionally biased region" description="Acidic residues" evidence="1">
    <location>
        <begin position="154"/>
        <end position="167"/>
    </location>
</feature>
<evidence type="ECO:0000259" key="3">
    <source>
        <dbReference type="Pfam" id="PF14237"/>
    </source>
</evidence>
<gene>
    <name evidence="4" type="ORF">Pan181_50680</name>
</gene>
<dbReference type="AlphaFoldDB" id="A0A518AVS8"/>
<feature type="region of interest" description="Disordered" evidence="1">
    <location>
        <begin position="125"/>
        <end position="167"/>
    </location>
</feature>